<feature type="signal peptide" evidence="1">
    <location>
        <begin position="1"/>
        <end position="25"/>
    </location>
</feature>
<evidence type="ECO:0000313" key="2">
    <source>
        <dbReference type="EMBL" id="PFH03333.1"/>
    </source>
</evidence>
<dbReference type="GeneID" id="35803542"/>
<dbReference type="Proteomes" id="UP000223596">
    <property type="component" value="Unassembled WGS sequence"/>
</dbReference>
<evidence type="ECO:0000313" key="3">
    <source>
        <dbReference type="Proteomes" id="UP000223596"/>
    </source>
</evidence>
<dbReference type="RefSeq" id="WP_003512272.1">
    <property type="nucleotide sequence ID" value="NZ_CP013828.1"/>
</dbReference>
<sequence length="127" mass="14800">MSKKGISCALISLILVIFLSATVFAEETITAKLKSYTAYEYPYLMLEHVMGPERTVYYAICYNSEGQVEYGEIIREIDDFVLSRVYLDGTSEDFEPPQLTIQQIREFAEKYPKYEYDICDWPLSYIL</sequence>
<protein>
    <submittedName>
        <fullName evidence="2">Uncharacterized protein</fullName>
    </submittedName>
</protein>
<reference evidence="2 3" key="1">
    <citation type="submission" date="2017-09" db="EMBL/GenBank/DDBJ databases">
        <title>Evaluation of Pacific Biosciences Sequencing Technology to Finishing C. thermocellum Genome Sequences.</title>
        <authorList>
            <person name="Brown S."/>
        </authorList>
    </citation>
    <scope>NUCLEOTIDE SEQUENCE [LARGE SCALE GENOMIC DNA]</scope>
    <source>
        <strain evidence="2 3">AD2</strain>
    </source>
</reference>
<dbReference type="AlphaFoldDB" id="A0AB36THL3"/>
<feature type="chain" id="PRO_5044230872" evidence="1">
    <location>
        <begin position="26"/>
        <end position="127"/>
    </location>
</feature>
<dbReference type="EMBL" id="PDBW01000001">
    <property type="protein sequence ID" value="PFH03333.1"/>
    <property type="molecule type" value="Genomic_DNA"/>
</dbReference>
<organism evidence="2 3">
    <name type="scientific">Acetivibrio thermocellus AD2</name>
    <dbReference type="NCBI Taxonomy" id="1138384"/>
    <lineage>
        <taxon>Bacteria</taxon>
        <taxon>Bacillati</taxon>
        <taxon>Bacillota</taxon>
        <taxon>Clostridia</taxon>
        <taxon>Eubacteriales</taxon>
        <taxon>Oscillospiraceae</taxon>
        <taxon>Acetivibrio</taxon>
    </lineage>
</organism>
<evidence type="ECO:0000256" key="1">
    <source>
        <dbReference type="SAM" id="SignalP"/>
    </source>
</evidence>
<proteinExistence type="predicted"/>
<name>A0AB36THL3_ACETH</name>
<gene>
    <name evidence="2" type="ORF">M972_112138</name>
</gene>
<accession>A0AB36THL3</accession>
<keyword evidence="1" id="KW-0732">Signal</keyword>
<comment type="caution">
    <text evidence="2">The sequence shown here is derived from an EMBL/GenBank/DDBJ whole genome shotgun (WGS) entry which is preliminary data.</text>
</comment>